<comment type="subcellular location">
    <subcellularLocation>
        <location evidence="1">Membrane</location>
        <topology evidence="1">Multi-pass membrane protein</topology>
    </subcellularLocation>
</comment>
<feature type="transmembrane region" description="Helical" evidence="7">
    <location>
        <begin position="132"/>
        <end position="155"/>
    </location>
</feature>
<dbReference type="GO" id="GO:0005248">
    <property type="term" value="F:voltage-gated sodium channel activity"/>
    <property type="evidence" value="ECO:0007669"/>
    <property type="project" value="TreeGrafter"/>
</dbReference>
<dbReference type="AlphaFoldDB" id="A0AAE0KZE5"/>
<feature type="transmembrane region" description="Helical" evidence="7">
    <location>
        <begin position="167"/>
        <end position="191"/>
    </location>
</feature>
<proteinExistence type="predicted"/>
<comment type="caution">
    <text evidence="9">The sequence shown here is derived from an EMBL/GenBank/DDBJ whole genome shotgun (WGS) entry which is preliminary data.</text>
</comment>
<dbReference type="InterPro" id="IPR027359">
    <property type="entry name" value="Volt_channel_dom_sf"/>
</dbReference>
<dbReference type="InterPro" id="IPR005821">
    <property type="entry name" value="Ion_trans_dom"/>
</dbReference>
<dbReference type="GO" id="GO:0001518">
    <property type="term" value="C:voltage-gated sodium channel complex"/>
    <property type="evidence" value="ECO:0007669"/>
    <property type="project" value="TreeGrafter"/>
</dbReference>
<dbReference type="Proteomes" id="UP001190700">
    <property type="component" value="Unassembled WGS sequence"/>
</dbReference>
<keyword evidence="5" id="KW-0175">Coiled coil</keyword>
<sequence>MAAVVIAAKKRAKEEADAREELAQENENFFSNSGKADGAGFRNMVMPPTGISSTSPVGTPASNGEPAKEAPRPEDSIFYCVLQFRQRAQDFYTGTGVQVFVACLIFLNFIVNAVEAQIMDKEDEVVQMTFQIFEYFFTVVFTAELVLNMYAFWFFEFFQSGWNWFDFIVVSIGLITLFVPSLPGVTTLRLMRAFRVFRLFKRLESLRKIINALEAALPGCANAFSILVLISSIYAILGVEFFAGIHPDRDYFKNFSAAFFTLFQVMTGDSWAENVARPIIDQFPQAAIYFVSYILISAIVLVNVVVAVLLEKMVSEIEPEDAALEDPEEGERNEDPKYAEEEVELPEGVDSWHREIVREFNILQKCLNRLHVIEAELVDQEQTANLPFVYEPEDSEVLSPATTPGSEAGIIEMGVTRDNSEVDLGCTVESNPLHHMPRRQAVLNKFQSFPSILIKLSEPDFIETTQQTVYEFYNSTEIQVGVASLIFLNFLQNAVEAQLVEPSKVMSDLFGGLELFFTVIFTLELVLNMYAHWFWAFWSSGWNWFDFTVVMISLISLGMSDMDGVSTLRLMRAFRVFRLFKRLESLRKILKALEDAVPGCANAFSILILVTAIYAILGVEFFSDASPYYFDRFSSAFFSLIQVMTGDSWAEAVARPIIDIYPHAALYFMSYILIAGIMLMNVVIAVLLEKMSTVTVSVNDEDDESEFIAGSKEHVQYVKRKEEHAQKLLELKDEVDSMKHEARASTDRLNDMITVWLYLTKQEKVIAQQLGEDGEEGINMPQGT</sequence>
<dbReference type="SUPFAM" id="SSF81324">
    <property type="entry name" value="Voltage-gated potassium channels"/>
    <property type="match status" value="2"/>
</dbReference>
<feature type="transmembrane region" description="Helical" evidence="7">
    <location>
        <begin position="547"/>
        <end position="571"/>
    </location>
</feature>
<evidence type="ECO:0000256" key="7">
    <source>
        <dbReference type="SAM" id="Phobius"/>
    </source>
</evidence>
<keyword evidence="3 7" id="KW-1133">Transmembrane helix</keyword>
<evidence type="ECO:0000256" key="4">
    <source>
        <dbReference type="ARBA" id="ARBA00023136"/>
    </source>
</evidence>
<feature type="domain" description="Ion transport" evidence="8">
    <location>
        <begin position="483"/>
        <end position="695"/>
    </location>
</feature>
<feature type="transmembrane region" description="Helical" evidence="7">
    <location>
        <begin position="91"/>
        <end position="111"/>
    </location>
</feature>
<evidence type="ECO:0000259" key="8">
    <source>
        <dbReference type="Pfam" id="PF00520"/>
    </source>
</evidence>
<organism evidence="9 10">
    <name type="scientific">Cymbomonas tetramitiformis</name>
    <dbReference type="NCBI Taxonomy" id="36881"/>
    <lineage>
        <taxon>Eukaryota</taxon>
        <taxon>Viridiplantae</taxon>
        <taxon>Chlorophyta</taxon>
        <taxon>Pyramimonadophyceae</taxon>
        <taxon>Pyramimonadales</taxon>
        <taxon>Pyramimonadaceae</taxon>
        <taxon>Cymbomonas</taxon>
    </lineage>
</organism>
<feature type="transmembrane region" description="Helical" evidence="7">
    <location>
        <begin position="513"/>
        <end position="535"/>
    </location>
</feature>
<evidence type="ECO:0000256" key="5">
    <source>
        <dbReference type="SAM" id="Coils"/>
    </source>
</evidence>
<dbReference type="EMBL" id="LGRX02013418">
    <property type="protein sequence ID" value="KAK3266134.1"/>
    <property type="molecule type" value="Genomic_DNA"/>
</dbReference>
<feature type="domain" description="Ion transport" evidence="8">
    <location>
        <begin position="98"/>
        <end position="313"/>
    </location>
</feature>
<accession>A0AAE0KZE5</accession>
<feature type="transmembrane region" description="Helical" evidence="7">
    <location>
        <begin position="665"/>
        <end position="688"/>
    </location>
</feature>
<keyword evidence="10" id="KW-1185">Reference proteome</keyword>
<evidence type="ECO:0000313" key="10">
    <source>
        <dbReference type="Proteomes" id="UP001190700"/>
    </source>
</evidence>
<dbReference type="PANTHER" id="PTHR10037">
    <property type="entry name" value="VOLTAGE-GATED CATION CHANNEL CALCIUM AND SODIUM"/>
    <property type="match status" value="1"/>
</dbReference>
<dbReference type="InterPro" id="IPR043203">
    <property type="entry name" value="VGCC_Ca_Na"/>
</dbReference>
<evidence type="ECO:0000256" key="6">
    <source>
        <dbReference type="SAM" id="MobiDB-lite"/>
    </source>
</evidence>
<feature type="transmembrane region" description="Helical" evidence="7">
    <location>
        <begin position="592"/>
        <end position="617"/>
    </location>
</feature>
<feature type="compositionally biased region" description="Acidic residues" evidence="6">
    <location>
        <begin position="320"/>
        <end position="332"/>
    </location>
</feature>
<gene>
    <name evidence="9" type="ORF">CYMTET_25237</name>
</gene>
<dbReference type="Gene3D" id="1.10.287.70">
    <property type="match status" value="2"/>
</dbReference>
<dbReference type="Pfam" id="PF00520">
    <property type="entry name" value="Ion_trans"/>
    <property type="match status" value="2"/>
</dbReference>
<evidence type="ECO:0000256" key="2">
    <source>
        <dbReference type="ARBA" id="ARBA00022692"/>
    </source>
</evidence>
<reference evidence="9 10" key="1">
    <citation type="journal article" date="2015" name="Genome Biol. Evol.">
        <title>Comparative Genomics of a Bacterivorous Green Alga Reveals Evolutionary Causalities and Consequences of Phago-Mixotrophic Mode of Nutrition.</title>
        <authorList>
            <person name="Burns J.A."/>
            <person name="Paasch A."/>
            <person name="Narechania A."/>
            <person name="Kim E."/>
        </authorList>
    </citation>
    <scope>NUCLEOTIDE SEQUENCE [LARGE SCALE GENOMIC DNA]</scope>
    <source>
        <strain evidence="9 10">PLY_AMNH</strain>
    </source>
</reference>
<feature type="coiled-coil region" evidence="5">
    <location>
        <begin position="721"/>
        <end position="748"/>
    </location>
</feature>
<keyword evidence="2 7" id="KW-0812">Transmembrane</keyword>
<dbReference type="Gene3D" id="1.20.120.350">
    <property type="entry name" value="Voltage-gated potassium channels. Chain C"/>
    <property type="match status" value="2"/>
</dbReference>
<dbReference type="PANTHER" id="PTHR10037:SF62">
    <property type="entry name" value="SODIUM CHANNEL PROTEIN 60E"/>
    <property type="match status" value="1"/>
</dbReference>
<feature type="transmembrane region" description="Helical" evidence="7">
    <location>
        <begin position="212"/>
        <end position="237"/>
    </location>
</feature>
<evidence type="ECO:0000313" key="9">
    <source>
        <dbReference type="EMBL" id="KAK3266134.1"/>
    </source>
</evidence>
<keyword evidence="4 7" id="KW-0472">Membrane</keyword>
<evidence type="ECO:0000256" key="3">
    <source>
        <dbReference type="ARBA" id="ARBA00022989"/>
    </source>
</evidence>
<name>A0AAE0KZE5_9CHLO</name>
<protein>
    <recommendedName>
        <fullName evidence="8">Ion transport domain-containing protein</fullName>
    </recommendedName>
</protein>
<evidence type="ECO:0000256" key="1">
    <source>
        <dbReference type="ARBA" id="ARBA00004141"/>
    </source>
</evidence>
<feature type="transmembrane region" description="Helical" evidence="7">
    <location>
        <begin position="287"/>
        <end position="310"/>
    </location>
</feature>
<feature type="region of interest" description="Disordered" evidence="6">
    <location>
        <begin position="320"/>
        <end position="342"/>
    </location>
</feature>